<organism evidence="3 4">
    <name type="scientific">Oldenlandia corymbosa var. corymbosa</name>
    <dbReference type="NCBI Taxonomy" id="529605"/>
    <lineage>
        <taxon>Eukaryota</taxon>
        <taxon>Viridiplantae</taxon>
        <taxon>Streptophyta</taxon>
        <taxon>Embryophyta</taxon>
        <taxon>Tracheophyta</taxon>
        <taxon>Spermatophyta</taxon>
        <taxon>Magnoliopsida</taxon>
        <taxon>eudicotyledons</taxon>
        <taxon>Gunneridae</taxon>
        <taxon>Pentapetalae</taxon>
        <taxon>asterids</taxon>
        <taxon>lamiids</taxon>
        <taxon>Gentianales</taxon>
        <taxon>Rubiaceae</taxon>
        <taxon>Rubioideae</taxon>
        <taxon>Spermacoceae</taxon>
        <taxon>Hedyotis-Oldenlandia complex</taxon>
        <taxon>Oldenlandia</taxon>
    </lineage>
</organism>
<feature type="domain" description="Agenet" evidence="2">
    <location>
        <begin position="89"/>
        <end position="153"/>
    </location>
</feature>
<sequence length="285" mass="31942">MDKDSATPFKVGESVEFRCFDVGFRVLSYKDYTHEKEEWTELYQTPPPGWAENQEKQLMLRPQYPRIFQSAEEAPPIDAILEVILVRDRDWKVGDLVDWFEEGCYWSAKVTQIFGGDEAAAIVELPPPPRGEGFGKSYRALLSDLRPSLDWSPESGWTVPTSEDEDGNFLSCARLVYPVDIHTVVGEDGLKDVPISIGLTPDSATDLSSVQPGYPENEEMHQNPAEEKVMENPKTSNSLMDFEELSNKLTWLGKILKSGMSSSNAGTSGSWEFFEQHHGSSVAPK</sequence>
<feature type="region of interest" description="Disordered" evidence="1">
    <location>
        <begin position="204"/>
        <end position="231"/>
    </location>
</feature>
<evidence type="ECO:0000259" key="2">
    <source>
        <dbReference type="SMART" id="SM00743"/>
    </source>
</evidence>
<dbReference type="PANTHER" id="PTHR36805">
    <property type="entry name" value="AGENET DOMAIN-CONTAINING PROTEIN"/>
    <property type="match status" value="1"/>
</dbReference>
<dbReference type="InterPro" id="IPR014002">
    <property type="entry name" value="Agenet_dom_plant"/>
</dbReference>
<evidence type="ECO:0000313" key="3">
    <source>
        <dbReference type="EMBL" id="CAI9106028.1"/>
    </source>
</evidence>
<gene>
    <name evidence="3" type="ORF">OLC1_LOCUS14608</name>
</gene>
<accession>A0AAV1DED4</accession>
<feature type="compositionally biased region" description="Polar residues" evidence="1">
    <location>
        <begin position="261"/>
        <end position="270"/>
    </location>
</feature>
<feature type="region of interest" description="Disordered" evidence="1">
    <location>
        <begin position="261"/>
        <end position="285"/>
    </location>
</feature>
<feature type="compositionally biased region" description="Basic and acidic residues" evidence="1">
    <location>
        <begin position="218"/>
        <end position="231"/>
    </location>
</feature>
<proteinExistence type="predicted"/>
<dbReference type="SMART" id="SM00743">
    <property type="entry name" value="Agenet"/>
    <property type="match status" value="1"/>
</dbReference>
<dbReference type="EMBL" id="OX459122">
    <property type="protein sequence ID" value="CAI9106028.1"/>
    <property type="molecule type" value="Genomic_DNA"/>
</dbReference>
<protein>
    <submittedName>
        <fullName evidence="3">OLC1v1005080C1</fullName>
    </submittedName>
</protein>
<name>A0AAV1DED4_OLDCO</name>
<dbReference type="Proteomes" id="UP001161247">
    <property type="component" value="Chromosome 5"/>
</dbReference>
<dbReference type="PANTHER" id="PTHR36805:SF7">
    <property type="entry name" value="AGENET DOMAIN-CONTAINING PROTEIN"/>
    <property type="match status" value="1"/>
</dbReference>
<evidence type="ECO:0000256" key="1">
    <source>
        <dbReference type="SAM" id="MobiDB-lite"/>
    </source>
</evidence>
<evidence type="ECO:0000313" key="4">
    <source>
        <dbReference type="Proteomes" id="UP001161247"/>
    </source>
</evidence>
<reference evidence="3" key="1">
    <citation type="submission" date="2023-03" db="EMBL/GenBank/DDBJ databases">
        <authorList>
            <person name="Julca I."/>
        </authorList>
    </citation>
    <scope>NUCLEOTIDE SEQUENCE</scope>
</reference>
<dbReference type="AlphaFoldDB" id="A0AAV1DED4"/>
<keyword evidence="4" id="KW-1185">Reference proteome</keyword>